<dbReference type="EMBL" id="JAPESX010000123">
    <property type="protein sequence ID" value="KAJ8123125.1"/>
    <property type="molecule type" value="Genomic_DNA"/>
</dbReference>
<gene>
    <name evidence="1" type="ORF">ONZ43_g844</name>
</gene>
<evidence type="ECO:0000313" key="2">
    <source>
        <dbReference type="Proteomes" id="UP001153334"/>
    </source>
</evidence>
<proteinExistence type="predicted"/>
<keyword evidence="2" id="KW-1185">Reference proteome</keyword>
<evidence type="ECO:0000313" key="1">
    <source>
        <dbReference type="EMBL" id="KAJ8123125.1"/>
    </source>
</evidence>
<reference evidence="1" key="1">
    <citation type="submission" date="2022-11" db="EMBL/GenBank/DDBJ databases">
        <title>Genome Sequence of Nemania bipapillata.</title>
        <authorList>
            <person name="Buettner E."/>
        </authorList>
    </citation>
    <scope>NUCLEOTIDE SEQUENCE</scope>
    <source>
        <strain evidence="1">CP14</strain>
    </source>
</reference>
<protein>
    <submittedName>
        <fullName evidence="1">Uncharacterized protein</fullName>
    </submittedName>
</protein>
<comment type="caution">
    <text evidence="1">The sequence shown here is derived from an EMBL/GenBank/DDBJ whole genome shotgun (WGS) entry which is preliminary data.</text>
</comment>
<sequence length="159" mass="17071">MSNAEPSQQEPSGAMPVVDEDKERDSQKMGSDKEGSPEASQDQLAEDESKYPRGLHLGLILVSLCLSIFLVALDQTIIAPALGAITTQFNSIEDIGWYGAAYLLTTTAVQPLYGNIYSLFDIKMTFLASSPLSPPPRSLSLSGVPLPGWARAAFSPAPW</sequence>
<dbReference type="Proteomes" id="UP001153334">
    <property type="component" value="Unassembled WGS sequence"/>
</dbReference>
<organism evidence="1 2">
    <name type="scientific">Nemania bipapillata</name>
    <dbReference type="NCBI Taxonomy" id="110536"/>
    <lineage>
        <taxon>Eukaryota</taxon>
        <taxon>Fungi</taxon>
        <taxon>Dikarya</taxon>
        <taxon>Ascomycota</taxon>
        <taxon>Pezizomycotina</taxon>
        <taxon>Sordariomycetes</taxon>
        <taxon>Xylariomycetidae</taxon>
        <taxon>Xylariales</taxon>
        <taxon>Xylariaceae</taxon>
        <taxon>Nemania</taxon>
    </lineage>
</organism>
<accession>A0ACC2J6L0</accession>
<name>A0ACC2J6L0_9PEZI</name>